<name>A0A5S9NBF3_9HYPH</name>
<protein>
    <recommendedName>
        <fullName evidence="5">Exopolysaccharide synthesis, ExoD</fullName>
    </recommendedName>
</protein>
<dbReference type="Proteomes" id="UP000433050">
    <property type="component" value="Unassembled WGS sequence"/>
</dbReference>
<sequence length="221" mass="23579">MSVDDLGSGARPSAATDGEDIDGESRLSDLLAALAADKRRERIAIRDLLTALEDRALAALLFIFAFPNALPAPPGLSAVLGAPLIFLAAQLALGMRPWLPGMIANRSMARADFEAVVMRARPWLARGEALLAPRLGWMSTMPMERLVGIVCFLLAVVLFLPIPLGNMLPAFAICVMALGVLERDGLWIAAGLLFSVLSAGLVWGVVYALVKTALFLIAQIF</sequence>
<feature type="transmembrane region" description="Helical" evidence="2">
    <location>
        <begin position="147"/>
        <end position="180"/>
    </location>
</feature>
<dbReference type="PANTHER" id="PTHR41795">
    <property type="entry name" value="EXOPOLYSACCHARIDE SYNTHESIS PROTEIN"/>
    <property type="match status" value="1"/>
</dbReference>
<feature type="transmembrane region" description="Helical" evidence="2">
    <location>
        <begin position="78"/>
        <end position="99"/>
    </location>
</feature>
<evidence type="ECO:0000256" key="2">
    <source>
        <dbReference type="SAM" id="Phobius"/>
    </source>
</evidence>
<dbReference type="PIRSF" id="PIRSF033239">
    <property type="entry name" value="ExoD"/>
    <property type="match status" value="1"/>
</dbReference>
<evidence type="ECO:0000313" key="4">
    <source>
        <dbReference type="Proteomes" id="UP000433050"/>
    </source>
</evidence>
<evidence type="ECO:0008006" key="5">
    <source>
        <dbReference type="Google" id="ProtNLM"/>
    </source>
</evidence>
<feature type="region of interest" description="Disordered" evidence="1">
    <location>
        <begin position="1"/>
        <end position="21"/>
    </location>
</feature>
<keyword evidence="2" id="KW-1133">Transmembrane helix</keyword>
<keyword evidence="2" id="KW-0812">Transmembrane</keyword>
<evidence type="ECO:0000256" key="1">
    <source>
        <dbReference type="SAM" id="MobiDB-lite"/>
    </source>
</evidence>
<evidence type="ECO:0000313" key="3">
    <source>
        <dbReference type="EMBL" id="CAA0087510.1"/>
    </source>
</evidence>
<reference evidence="3 4" key="1">
    <citation type="submission" date="2019-12" db="EMBL/GenBank/DDBJ databases">
        <authorList>
            <person name="Reyes-Prieto M."/>
        </authorList>
    </citation>
    <scope>NUCLEOTIDE SEQUENCE [LARGE SCALE GENOMIC DNA]</scope>
    <source>
        <strain evidence="3">HF14-78462</strain>
    </source>
</reference>
<organism evidence="3 4">
    <name type="scientific">Starkeya nomas</name>
    <dbReference type="NCBI Taxonomy" id="2666134"/>
    <lineage>
        <taxon>Bacteria</taxon>
        <taxon>Pseudomonadati</taxon>
        <taxon>Pseudomonadota</taxon>
        <taxon>Alphaproteobacteria</taxon>
        <taxon>Hyphomicrobiales</taxon>
        <taxon>Xanthobacteraceae</taxon>
        <taxon>Starkeya</taxon>
    </lineage>
</organism>
<keyword evidence="2" id="KW-0472">Membrane</keyword>
<dbReference type="RefSeq" id="WP_159597797.1">
    <property type="nucleotide sequence ID" value="NZ_CACSAS010000001.1"/>
</dbReference>
<keyword evidence="4" id="KW-1185">Reference proteome</keyword>
<dbReference type="AlphaFoldDB" id="A0A5S9NBF3"/>
<dbReference type="Pfam" id="PF06055">
    <property type="entry name" value="ExoD"/>
    <property type="match status" value="1"/>
</dbReference>
<dbReference type="EMBL" id="CACSAS010000001">
    <property type="protein sequence ID" value="CAA0087510.1"/>
    <property type="molecule type" value="Genomic_DNA"/>
</dbReference>
<proteinExistence type="predicted"/>
<dbReference type="InterPro" id="IPR010331">
    <property type="entry name" value="ExoD"/>
</dbReference>
<gene>
    <name evidence="3" type="ORF">STARVERO_00493</name>
</gene>
<accession>A0A5S9NBF3</accession>
<feature type="transmembrane region" description="Helical" evidence="2">
    <location>
        <begin position="186"/>
        <end position="210"/>
    </location>
</feature>
<dbReference type="PANTHER" id="PTHR41795:SF1">
    <property type="entry name" value="EXOPOLYSACCHARIDE SYNTHESIS PROTEIN"/>
    <property type="match status" value="1"/>
</dbReference>